<dbReference type="Pfam" id="PF01202">
    <property type="entry name" value="SKI"/>
    <property type="match status" value="1"/>
</dbReference>
<keyword evidence="11" id="KW-1185">Reference proteome</keyword>
<dbReference type="InterPro" id="IPR027417">
    <property type="entry name" value="P-loop_NTPase"/>
</dbReference>
<dbReference type="FunFam" id="3.40.50.300:FF:000522">
    <property type="entry name" value="Gluconokinase"/>
    <property type="match status" value="1"/>
</dbReference>
<evidence type="ECO:0000256" key="9">
    <source>
        <dbReference type="RuleBase" id="RU363066"/>
    </source>
</evidence>
<reference evidence="10 11" key="1">
    <citation type="submission" date="2015-12" db="EMBL/GenBank/DDBJ databases">
        <title>Dictyostelia acquired genes for synthesis and detection of signals that induce cell-type specialization by lateral gene transfer from prokaryotes.</title>
        <authorList>
            <person name="Gloeckner G."/>
            <person name="Schaap P."/>
        </authorList>
    </citation>
    <scope>NUCLEOTIDE SEQUENCE [LARGE SCALE GENOMIC DNA]</scope>
    <source>
        <strain evidence="10 11">TK</strain>
    </source>
</reference>
<dbReference type="EMBL" id="LODT01000041">
    <property type="protein sequence ID" value="KYQ89225.1"/>
    <property type="molecule type" value="Genomic_DNA"/>
</dbReference>
<dbReference type="GO" id="GO:0005975">
    <property type="term" value="P:carbohydrate metabolic process"/>
    <property type="evidence" value="ECO:0007669"/>
    <property type="project" value="InterPro"/>
</dbReference>
<dbReference type="InParanoid" id="A0A151Z5L1"/>
<gene>
    <name evidence="10" type="ORF">DLAC_09877</name>
</gene>
<evidence type="ECO:0000256" key="5">
    <source>
        <dbReference type="ARBA" id="ARBA00022741"/>
    </source>
</evidence>
<evidence type="ECO:0000256" key="7">
    <source>
        <dbReference type="ARBA" id="ARBA00022840"/>
    </source>
</evidence>
<dbReference type="OMA" id="YEGDDYH"/>
<keyword evidence="7 9" id="KW-0067">ATP-binding</keyword>
<dbReference type="Proteomes" id="UP000076078">
    <property type="component" value="Unassembled WGS sequence"/>
</dbReference>
<protein>
    <recommendedName>
        <fullName evidence="3 9">Gluconokinase</fullName>
        <ecNumber evidence="3 9">2.7.1.12</ecNumber>
    </recommendedName>
</protein>
<organism evidence="10 11">
    <name type="scientific">Tieghemostelium lacteum</name>
    <name type="common">Slime mold</name>
    <name type="synonym">Dictyostelium lacteum</name>
    <dbReference type="NCBI Taxonomy" id="361077"/>
    <lineage>
        <taxon>Eukaryota</taxon>
        <taxon>Amoebozoa</taxon>
        <taxon>Evosea</taxon>
        <taxon>Eumycetozoa</taxon>
        <taxon>Dictyostelia</taxon>
        <taxon>Dictyosteliales</taxon>
        <taxon>Raperosteliaceae</taxon>
        <taxon>Tieghemostelium</taxon>
    </lineage>
</organism>
<dbReference type="InterPro" id="IPR006001">
    <property type="entry name" value="Therm_gnt_kin"/>
</dbReference>
<evidence type="ECO:0000313" key="10">
    <source>
        <dbReference type="EMBL" id="KYQ89225.1"/>
    </source>
</evidence>
<dbReference type="NCBIfam" id="TIGR01313">
    <property type="entry name" value="therm_gnt_kin"/>
    <property type="match status" value="1"/>
</dbReference>
<keyword evidence="6 9" id="KW-0418">Kinase</keyword>
<accession>A0A151Z5L1</accession>
<evidence type="ECO:0000256" key="1">
    <source>
        <dbReference type="ARBA" id="ARBA00004875"/>
    </source>
</evidence>
<dbReference type="Gene3D" id="3.40.50.300">
    <property type="entry name" value="P-loop containing nucleotide triphosphate hydrolases"/>
    <property type="match status" value="1"/>
</dbReference>
<dbReference type="FunCoup" id="A0A151Z5L1">
    <property type="interactions" value="99"/>
</dbReference>
<comment type="pathway">
    <text evidence="1 9">Carbohydrate acid metabolism; D-gluconate degradation.</text>
</comment>
<dbReference type="STRING" id="361077.A0A151Z5L1"/>
<dbReference type="GO" id="GO:0005524">
    <property type="term" value="F:ATP binding"/>
    <property type="evidence" value="ECO:0007669"/>
    <property type="project" value="UniProtKB-KW"/>
</dbReference>
<dbReference type="GO" id="GO:0046316">
    <property type="term" value="F:gluconokinase activity"/>
    <property type="evidence" value="ECO:0007669"/>
    <property type="project" value="UniProtKB-EC"/>
</dbReference>
<dbReference type="InterPro" id="IPR031322">
    <property type="entry name" value="Shikimate/glucono_kinase"/>
</dbReference>
<comment type="similarity">
    <text evidence="2 9">Belongs to the gluconokinase GntK/GntV family.</text>
</comment>
<dbReference type="SUPFAM" id="SSF52540">
    <property type="entry name" value="P-loop containing nucleoside triphosphate hydrolases"/>
    <property type="match status" value="1"/>
</dbReference>
<dbReference type="PANTHER" id="PTHR43442:SF3">
    <property type="entry name" value="GLUCONOKINASE-RELATED"/>
    <property type="match status" value="1"/>
</dbReference>
<dbReference type="UniPathway" id="UPA00792"/>
<keyword evidence="5 9" id="KW-0547">Nucleotide-binding</keyword>
<dbReference type="GO" id="GO:0005737">
    <property type="term" value="C:cytoplasm"/>
    <property type="evidence" value="ECO:0007669"/>
    <property type="project" value="TreeGrafter"/>
</dbReference>
<evidence type="ECO:0000256" key="6">
    <source>
        <dbReference type="ARBA" id="ARBA00022777"/>
    </source>
</evidence>
<evidence type="ECO:0000256" key="3">
    <source>
        <dbReference type="ARBA" id="ARBA00012054"/>
    </source>
</evidence>
<evidence type="ECO:0000256" key="2">
    <source>
        <dbReference type="ARBA" id="ARBA00008420"/>
    </source>
</evidence>
<dbReference type="OrthoDB" id="275177at2759"/>
<evidence type="ECO:0000256" key="8">
    <source>
        <dbReference type="ARBA" id="ARBA00048090"/>
    </source>
</evidence>
<proteinExistence type="inferred from homology"/>
<evidence type="ECO:0000313" key="11">
    <source>
        <dbReference type="Proteomes" id="UP000076078"/>
    </source>
</evidence>
<keyword evidence="4 9" id="KW-0808">Transferase</keyword>
<dbReference type="EC" id="2.7.1.12" evidence="3 9"/>
<evidence type="ECO:0000256" key="4">
    <source>
        <dbReference type="ARBA" id="ARBA00022679"/>
    </source>
</evidence>
<dbReference type="PANTHER" id="PTHR43442">
    <property type="entry name" value="GLUCONOKINASE-RELATED"/>
    <property type="match status" value="1"/>
</dbReference>
<comment type="catalytic activity">
    <reaction evidence="8 9">
        <text>D-gluconate + ATP = 6-phospho-D-gluconate + ADP + H(+)</text>
        <dbReference type="Rhea" id="RHEA:19433"/>
        <dbReference type="ChEBI" id="CHEBI:15378"/>
        <dbReference type="ChEBI" id="CHEBI:18391"/>
        <dbReference type="ChEBI" id="CHEBI:30616"/>
        <dbReference type="ChEBI" id="CHEBI:58759"/>
        <dbReference type="ChEBI" id="CHEBI:456216"/>
        <dbReference type="EC" id="2.7.1.12"/>
    </reaction>
</comment>
<comment type="caution">
    <text evidence="10">The sequence shown here is derived from an EMBL/GenBank/DDBJ whole genome shotgun (WGS) entry which is preliminary data.</text>
</comment>
<dbReference type="AlphaFoldDB" id="A0A151Z5L1"/>
<dbReference type="CDD" id="cd02021">
    <property type="entry name" value="GntK"/>
    <property type="match status" value="1"/>
</dbReference>
<sequence length="182" mass="20625">MEKVILLMGVSGSGKTSIGMNLSQHLKCGFNDADEYHSQANKDKMSSGIALTDEDRLPWLQTIHQRIVDLLSSTNSINSKYHVLTCSALKQQYRDILSKGIDKDKLLIVHLHGSKELIAQRLVGRNHFFNPKLLDSQFDTLEIPSHQPSNSYTFYKVEISNTIEEIVKLIIHDNNLIVHDNN</sequence>
<name>A0A151Z5L1_TIELA</name>